<dbReference type="InterPro" id="IPR029016">
    <property type="entry name" value="GAF-like_dom_sf"/>
</dbReference>
<dbReference type="AlphaFoldDB" id="A0A3B0YX75"/>
<dbReference type="EMBL" id="UOFN01000011">
    <property type="protein sequence ID" value="VAW72986.1"/>
    <property type="molecule type" value="Genomic_DNA"/>
</dbReference>
<dbReference type="PIRSF" id="PIRSF005485">
    <property type="entry name" value="HrcA"/>
    <property type="match status" value="1"/>
</dbReference>
<accession>A0A3B0YX75</accession>
<keyword evidence="2" id="KW-0805">Transcription regulation</keyword>
<gene>
    <name evidence="7" type="ORF">MNBD_GAMMA15-321</name>
</gene>
<keyword evidence="4" id="KW-0804">Transcription</keyword>
<proteinExistence type="inferred from homology"/>
<name>A0A3B0YX75_9ZZZZ</name>
<dbReference type="InterPro" id="IPR036388">
    <property type="entry name" value="WH-like_DNA-bd_sf"/>
</dbReference>
<protein>
    <submittedName>
        <fullName evidence="7">Heat-inducible transcription repressor HrcA</fullName>
    </submittedName>
</protein>
<evidence type="ECO:0000313" key="7">
    <source>
        <dbReference type="EMBL" id="VAW72986.1"/>
    </source>
</evidence>
<dbReference type="InterPro" id="IPR021153">
    <property type="entry name" value="HrcA_C"/>
</dbReference>
<organism evidence="7">
    <name type="scientific">hydrothermal vent metagenome</name>
    <dbReference type="NCBI Taxonomy" id="652676"/>
    <lineage>
        <taxon>unclassified sequences</taxon>
        <taxon>metagenomes</taxon>
        <taxon>ecological metagenomes</taxon>
    </lineage>
</organism>
<sequence>MVAELNERAQFLLKALTERYIREGQPVGSRTLARDAGLNLSPATVRNVIADLEDLGLVCSPHTSAGRIPTVQGYRLFVDTLLSVKPLEQALTEELKENFDTEGGSRDLVETASSLLSDVTRLAGVVTLPRDEHASLQRVEFLPLSNRKVLAILVISDTHVQNCILNTERDYGASELQQYSNFLNEQFAGKELKSVRATLLSELRETRENLNRMMTTAMTMADKVLGEVEKGSDYVLAGQTNLMDCDELCNVTTMRHLFEAFDEKREILGLLDQCVENDGVQIFIGEESGYQMLDECSLVTAPYSVDGRVLGVLGVIGPTRMAYERVIPIVDATARILSAALNPRD</sequence>
<dbReference type="HAMAP" id="MF_00081">
    <property type="entry name" value="HrcA"/>
    <property type="match status" value="1"/>
</dbReference>
<keyword evidence="3" id="KW-0346">Stress response</keyword>
<dbReference type="Pfam" id="PF01628">
    <property type="entry name" value="HrcA"/>
    <property type="match status" value="1"/>
</dbReference>
<dbReference type="InterPro" id="IPR005104">
    <property type="entry name" value="WHTH_HrcA_DNA-bd"/>
</dbReference>
<dbReference type="PANTHER" id="PTHR34824">
    <property type="entry name" value="HEAT-INDUCIBLE TRANSCRIPTION REPRESSOR HRCA"/>
    <property type="match status" value="1"/>
</dbReference>
<keyword evidence="1" id="KW-0678">Repressor</keyword>
<feature type="domain" description="Winged helix-turn-helix transcription repressor HrcA DNA-binding" evidence="6">
    <location>
        <begin position="9"/>
        <end position="76"/>
    </location>
</feature>
<dbReference type="GO" id="GO:0045892">
    <property type="term" value="P:negative regulation of DNA-templated transcription"/>
    <property type="evidence" value="ECO:0007669"/>
    <property type="project" value="TreeGrafter"/>
</dbReference>
<dbReference type="Pfam" id="PF03444">
    <property type="entry name" value="WHD_HrcA"/>
    <property type="match status" value="1"/>
</dbReference>
<evidence type="ECO:0000256" key="3">
    <source>
        <dbReference type="ARBA" id="ARBA00023016"/>
    </source>
</evidence>
<dbReference type="GO" id="GO:0003677">
    <property type="term" value="F:DNA binding"/>
    <property type="evidence" value="ECO:0007669"/>
    <property type="project" value="InterPro"/>
</dbReference>
<evidence type="ECO:0000256" key="4">
    <source>
        <dbReference type="ARBA" id="ARBA00023163"/>
    </source>
</evidence>
<evidence type="ECO:0000256" key="1">
    <source>
        <dbReference type="ARBA" id="ARBA00022491"/>
    </source>
</evidence>
<evidence type="ECO:0000259" key="5">
    <source>
        <dbReference type="Pfam" id="PF01628"/>
    </source>
</evidence>
<evidence type="ECO:0000259" key="6">
    <source>
        <dbReference type="Pfam" id="PF03444"/>
    </source>
</evidence>
<dbReference type="Gene3D" id="3.30.390.60">
    <property type="entry name" value="Heat-inducible transcription repressor hrca homolog, domain 3"/>
    <property type="match status" value="1"/>
</dbReference>
<dbReference type="InterPro" id="IPR036390">
    <property type="entry name" value="WH_DNA-bd_sf"/>
</dbReference>
<dbReference type="PANTHER" id="PTHR34824:SF1">
    <property type="entry name" value="HEAT-INDUCIBLE TRANSCRIPTION REPRESSOR HRCA"/>
    <property type="match status" value="1"/>
</dbReference>
<dbReference type="InterPro" id="IPR023120">
    <property type="entry name" value="WHTH_transcript_rep_HrcA_IDD"/>
</dbReference>
<dbReference type="Gene3D" id="1.10.10.10">
    <property type="entry name" value="Winged helix-like DNA-binding domain superfamily/Winged helix DNA-binding domain"/>
    <property type="match status" value="1"/>
</dbReference>
<evidence type="ECO:0000256" key="2">
    <source>
        <dbReference type="ARBA" id="ARBA00023015"/>
    </source>
</evidence>
<dbReference type="InterPro" id="IPR002571">
    <property type="entry name" value="HrcA"/>
</dbReference>
<feature type="domain" description="Heat-inducible transcription repressor HrcA C-terminal" evidence="5">
    <location>
        <begin position="107"/>
        <end position="327"/>
    </location>
</feature>
<dbReference type="SUPFAM" id="SSF46785">
    <property type="entry name" value="Winged helix' DNA-binding domain"/>
    <property type="match status" value="1"/>
</dbReference>
<reference evidence="7" key="1">
    <citation type="submission" date="2018-06" db="EMBL/GenBank/DDBJ databases">
        <authorList>
            <person name="Zhirakovskaya E."/>
        </authorList>
    </citation>
    <scope>NUCLEOTIDE SEQUENCE</scope>
</reference>
<dbReference type="NCBIfam" id="TIGR00331">
    <property type="entry name" value="hrcA"/>
    <property type="match status" value="1"/>
</dbReference>
<dbReference type="SUPFAM" id="SSF55781">
    <property type="entry name" value="GAF domain-like"/>
    <property type="match status" value="1"/>
</dbReference>
<dbReference type="Gene3D" id="3.30.450.40">
    <property type="match status" value="1"/>
</dbReference>